<name>A0A1E1KD04_9HELO</name>
<dbReference type="InterPro" id="IPR002241">
    <property type="entry name" value="Glyco_hydro_27"/>
</dbReference>
<sequence>MGDDLHTLSPTALSILNHPAAIAVNQDPKGRSVYLVHHEKDAAPDIFGLSSIQVWTGTLYGGDQIVFLLNAGGKDTKISASLEEIFTHDRPEGSAPQVKEEWETAEPEKLFKDAKVYNGTEHSYKEDLKNNDSRLLGKKIGEIAAGGSWAAKVNKHSAEMFRLRSVDSGGKREIHSKKEL</sequence>
<protein>
    <recommendedName>
        <fullName evidence="2">alpha-galactosidase</fullName>
        <ecNumber evidence="2">3.2.1.22</ecNumber>
    </recommendedName>
    <alternativeName>
        <fullName evidence="6">Melibiase D</fullName>
    </alternativeName>
</protein>
<dbReference type="PANTHER" id="PTHR11452">
    <property type="entry name" value="ALPHA-GALACTOSIDASE/ALPHA-N-ACETYLGALACTOSAMINIDASE"/>
    <property type="match status" value="1"/>
</dbReference>
<evidence type="ECO:0000256" key="2">
    <source>
        <dbReference type="ARBA" id="ARBA00012755"/>
    </source>
</evidence>
<accession>A0A1E1KD04</accession>
<dbReference type="SUPFAM" id="SSF51011">
    <property type="entry name" value="Glycosyl hydrolase domain"/>
    <property type="match status" value="1"/>
</dbReference>
<evidence type="ECO:0000256" key="6">
    <source>
        <dbReference type="ARBA" id="ARBA00041452"/>
    </source>
</evidence>
<dbReference type="EMBL" id="FJUW01000011">
    <property type="protein sequence ID" value="CZS95928.1"/>
    <property type="molecule type" value="Genomic_DNA"/>
</dbReference>
<feature type="domain" description="Alpha galactosidase C-terminal" evidence="7">
    <location>
        <begin position="51"/>
        <end position="106"/>
    </location>
</feature>
<dbReference type="Pfam" id="PF17801">
    <property type="entry name" value="Melibiase_C"/>
    <property type="match status" value="1"/>
</dbReference>
<keyword evidence="4" id="KW-0378">Hydrolase</keyword>
<dbReference type="InterPro" id="IPR013780">
    <property type="entry name" value="Glyco_hydro_b"/>
</dbReference>
<dbReference type="EC" id="3.2.1.22" evidence="2"/>
<dbReference type="Gene3D" id="2.60.40.1180">
    <property type="entry name" value="Golgi alpha-mannosidase II"/>
    <property type="match status" value="1"/>
</dbReference>
<dbReference type="PANTHER" id="PTHR11452:SF75">
    <property type="entry name" value="ALPHA-GALACTOSIDASE MEL1"/>
    <property type="match status" value="1"/>
</dbReference>
<gene>
    <name evidence="8" type="ORF">RCO7_08840</name>
</gene>
<evidence type="ECO:0000256" key="5">
    <source>
        <dbReference type="ARBA" id="ARBA00023295"/>
    </source>
</evidence>
<proteinExistence type="predicted"/>
<dbReference type="GO" id="GO:0005975">
    <property type="term" value="P:carbohydrate metabolic process"/>
    <property type="evidence" value="ECO:0007669"/>
    <property type="project" value="InterPro"/>
</dbReference>
<dbReference type="AlphaFoldDB" id="A0A1E1KD04"/>
<organism evidence="8 9">
    <name type="scientific">Rhynchosporium graminicola</name>
    <dbReference type="NCBI Taxonomy" id="2792576"/>
    <lineage>
        <taxon>Eukaryota</taxon>
        <taxon>Fungi</taxon>
        <taxon>Dikarya</taxon>
        <taxon>Ascomycota</taxon>
        <taxon>Pezizomycotina</taxon>
        <taxon>Leotiomycetes</taxon>
        <taxon>Helotiales</taxon>
        <taxon>Ploettnerulaceae</taxon>
        <taxon>Rhynchosporium</taxon>
    </lineage>
</organism>
<keyword evidence="9" id="KW-1185">Reference proteome</keyword>
<reference evidence="9" key="1">
    <citation type="submission" date="2016-03" db="EMBL/GenBank/DDBJ databases">
        <authorList>
            <person name="Ploux O."/>
        </authorList>
    </citation>
    <scope>NUCLEOTIDE SEQUENCE [LARGE SCALE GENOMIC DNA]</scope>
    <source>
        <strain evidence="9">UK7</strain>
    </source>
</reference>
<evidence type="ECO:0000256" key="3">
    <source>
        <dbReference type="ARBA" id="ARBA00022729"/>
    </source>
</evidence>
<comment type="catalytic activity">
    <reaction evidence="1">
        <text>Hydrolysis of terminal, non-reducing alpha-D-galactose residues in alpha-D-galactosides, including galactose oligosaccharides, galactomannans and galactolipids.</text>
        <dbReference type="EC" id="3.2.1.22"/>
    </reaction>
</comment>
<keyword evidence="5" id="KW-0326">Glycosidase</keyword>
<keyword evidence="3" id="KW-0732">Signal</keyword>
<evidence type="ECO:0000256" key="4">
    <source>
        <dbReference type="ARBA" id="ARBA00022801"/>
    </source>
</evidence>
<comment type="caution">
    <text evidence="8">The sequence shown here is derived from an EMBL/GenBank/DDBJ whole genome shotgun (WGS) entry which is preliminary data.</text>
</comment>
<evidence type="ECO:0000313" key="9">
    <source>
        <dbReference type="Proteomes" id="UP000178129"/>
    </source>
</evidence>
<dbReference type="InParanoid" id="A0A1E1KD04"/>
<dbReference type="GO" id="GO:0004557">
    <property type="term" value="F:alpha-galactosidase activity"/>
    <property type="evidence" value="ECO:0007669"/>
    <property type="project" value="UniProtKB-EC"/>
</dbReference>
<evidence type="ECO:0000259" key="7">
    <source>
        <dbReference type="Pfam" id="PF17801"/>
    </source>
</evidence>
<evidence type="ECO:0000256" key="1">
    <source>
        <dbReference type="ARBA" id="ARBA00001255"/>
    </source>
</evidence>
<dbReference type="Proteomes" id="UP000178129">
    <property type="component" value="Unassembled WGS sequence"/>
</dbReference>
<evidence type="ECO:0000313" key="8">
    <source>
        <dbReference type="EMBL" id="CZS95928.1"/>
    </source>
</evidence>
<dbReference type="InterPro" id="IPR041233">
    <property type="entry name" value="Melibiase_C"/>
</dbReference>
<dbReference type="STRING" id="914237.A0A1E1KD04"/>